<dbReference type="Pfam" id="PF10721">
    <property type="entry name" value="DUF2514"/>
    <property type="match status" value="1"/>
</dbReference>
<dbReference type="EMBL" id="LOWA01000031">
    <property type="protein sequence ID" value="KVE27263.1"/>
    <property type="molecule type" value="Genomic_DNA"/>
</dbReference>
<reference evidence="2 3" key="1">
    <citation type="submission" date="2015-11" db="EMBL/GenBank/DDBJ databases">
        <title>Expanding the genomic diversity of Burkholderia species for the development of highly accurate diagnostics.</title>
        <authorList>
            <person name="Sahl J."/>
            <person name="Keim P."/>
            <person name="Wagner D."/>
        </authorList>
    </citation>
    <scope>NUCLEOTIDE SEQUENCE [LARGE SCALE GENOMIC DNA]</scope>
    <source>
        <strain evidence="2 3">TSV85</strain>
    </source>
</reference>
<name>A0A124P935_9BURK</name>
<evidence type="ECO:0000313" key="3">
    <source>
        <dbReference type="Proteomes" id="UP000062788"/>
    </source>
</evidence>
<dbReference type="InterPro" id="IPR019659">
    <property type="entry name" value="DUF2514"/>
</dbReference>
<feature type="compositionally biased region" description="Basic and acidic residues" evidence="1">
    <location>
        <begin position="67"/>
        <end position="77"/>
    </location>
</feature>
<evidence type="ECO:0000256" key="1">
    <source>
        <dbReference type="SAM" id="MobiDB-lite"/>
    </source>
</evidence>
<dbReference type="RefSeq" id="WP_059516636.1">
    <property type="nucleotide sequence ID" value="NZ_LOWA01000031.1"/>
</dbReference>
<dbReference type="Proteomes" id="UP000062788">
    <property type="component" value="Unassembled WGS sequence"/>
</dbReference>
<dbReference type="AlphaFoldDB" id="A0A124P935"/>
<protein>
    <recommendedName>
        <fullName evidence="4">Gp23</fullName>
    </recommendedName>
</protein>
<organism evidence="2 3">
    <name type="scientific">Burkholderia singularis</name>
    <dbReference type="NCBI Taxonomy" id="1503053"/>
    <lineage>
        <taxon>Bacteria</taxon>
        <taxon>Pseudomonadati</taxon>
        <taxon>Pseudomonadota</taxon>
        <taxon>Betaproteobacteria</taxon>
        <taxon>Burkholderiales</taxon>
        <taxon>Burkholderiaceae</taxon>
        <taxon>Burkholderia</taxon>
        <taxon>pseudomallei group</taxon>
    </lineage>
</organism>
<comment type="caution">
    <text evidence="2">The sequence shown here is derived from an EMBL/GenBank/DDBJ whole genome shotgun (WGS) entry which is preliminary data.</text>
</comment>
<accession>A0A124P935</accession>
<proteinExistence type="predicted"/>
<sequence>MTWLDPRLWLVIGAAGVIGSATGYFKGHADGVRTTTAAAQKAQLDAVAAARTEEQRRTAAQQEIAEDAAKQRDRARADAVAAASASAAADGLRKQVAVLVERGRHPTPTAGSAPTGDALDLLADVLGRADTRAGELAEYADRARIAGEQCERDYAALTRAND</sequence>
<evidence type="ECO:0000313" key="2">
    <source>
        <dbReference type="EMBL" id="KVE27263.1"/>
    </source>
</evidence>
<keyword evidence="3" id="KW-1185">Reference proteome</keyword>
<evidence type="ECO:0008006" key="4">
    <source>
        <dbReference type="Google" id="ProtNLM"/>
    </source>
</evidence>
<gene>
    <name evidence="2" type="ORF">WS67_12240</name>
</gene>
<feature type="region of interest" description="Disordered" evidence="1">
    <location>
        <begin position="54"/>
        <end position="77"/>
    </location>
</feature>
<dbReference type="OrthoDB" id="6937615at2"/>